<dbReference type="SMART" id="SM00449">
    <property type="entry name" value="SPRY"/>
    <property type="match status" value="1"/>
</dbReference>
<dbReference type="SMART" id="SM00184">
    <property type="entry name" value="RING"/>
    <property type="match status" value="1"/>
</dbReference>
<dbReference type="PANTHER" id="PTHR25465">
    <property type="entry name" value="B-BOX DOMAIN CONTAINING"/>
    <property type="match status" value="1"/>
</dbReference>
<dbReference type="InterPro" id="IPR051051">
    <property type="entry name" value="E3_ubiq-ligase_TRIM/RNF"/>
</dbReference>
<dbReference type="PRINTS" id="PR01407">
    <property type="entry name" value="BUTYPHLNCDUF"/>
</dbReference>
<dbReference type="Gene3D" id="2.60.120.920">
    <property type="match status" value="1"/>
</dbReference>
<evidence type="ECO:0000256" key="4">
    <source>
        <dbReference type="ARBA" id="ARBA00022833"/>
    </source>
</evidence>
<dbReference type="SMART" id="SM00336">
    <property type="entry name" value="BBOX"/>
    <property type="match status" value="1"/>
</dbReference>
<evidence type="ECO:0000313" key="12">
    <source>
        <dbReference type="RefSeq" id="XP_038841907.1"/>
    </source>
</evidence>
<dbReference type="Pfam" id="PF13765">
    <property type="entry name" value="PRY"/>
    <property type="match status" value="1"/>
</dbReference>
<organism evidence="11 12">
    <name type="scientific">Salvelinus namaycush</name>
    <name type="common">Lake trout</name>
    <name type="synonym">Salmo namaycush</name>
    <dbReference type="NCBI Taxonomy" id="8040"/>
    <lineage>
        <taxon>Eukaryota</taxon>
        <taxon>Metazoa</taxon>
        <taxon>Chordata</taxon>
        <taxon>Craniata</taxon>
        <taxon>Vertebrata</taxon>
        <taxon>Euteleostomi</taxon>
        <taxon>Actinopterygii</taxon>
        <taxon>Neopterygii</taxon>
        <taxon>Teleostei</taxon>
        <taxon>Protacanthopterygii</taxon>
        <taxon>Salmoniformes</taxon>
        <taxon>Salmonidae</taxon>
        <taxon>Salmoninae</taxon>
        <taxon>Salvelinus</taxon>
    </lineage>
</organism>
<reference evidence="12" key="1">
    <citation type="submission" date="2025-08" db="UniProtKB">
        <authorList>
            <consortium name="RefSeq"/>
        </authorList>
    </citation>
    <scope>IDENTIFICATION</scope>
    <source>
        <tissue evidence="12">White muscle</tissue>
    </source>
</reference>
<feature type="coiled-coil region" evidence="7">
    <location>
        <begin position="264"/>
        <end position="298"/>
    </location>
</feature>
<dbReference type="Pfam" id="PF00622">
    <property type="entry name" value="SPRY"/>
    <property type="match status" value="1"/>
</dbReference>
<dbReference type="PROSITE" id="PS50089">
    <property type="entry name" value="ZF_RING_2"/>
    <property type="match status" value="1"/>
</dbReference>
<keyword evidence="11" id="KW-1185">Reference proteome</keyword>
<dbReference type="KEGG" id="snh:120041012"/>
<dbReference type="CDD" id="cd19769">
    <property type="entry name" value="Bbox2_TRIM16-like"/>
    <property type="match status" value="1"/>
</dbReference>
<dbReference type="SUPFAM" id="SSF57850">
    <property type="entry name" value="RING/U-box"/>
    <property type="match status" value="1"/>
</dbReference>
<keyword evidence="1" id="KW-0399">Innate immunity</keyword>
<dbReference type="AlphaFoldDB" id="A0A8U0QEH6"/>
<dbReference type="RefSeq" id="XP_038841907.1">
    <property type="nucleotide sequence ID" value="XM_038985979.1"/>
</dbReference>
<feature type="domain" description="B box-type" evidence="9">
    <location>
        <begin position="151"/>
        <end position="191"/>
    </location>
</feature>
<dbReference type="PANTHER" id="PTHR25465:SF5">
    <property type="entry name" value="E3 UBIQUITIN_ISG15 LIGASE TRIM25-RELATED"/>
    <property type="match status" value="1"/>
</dbReference>
<dbReference type="InterPro" id="IPR017907">
    <property type="entry name" value="Znf_RING_CS"/>
</dbReference>
<dbReference type="InterPro" id="IPR003877">
    <property type="entry name" value="SPRY_dom"/>
</dbReference>
<feature type="coiled-coil region" evidence="7">
    <location>
        <begin position="206"/>
        <end position="240"/>
    </location>
</feature>
<dbReference type="InterPro" id="IPR000315">
    <property type="entry name" value="Znf_B-box"/>
</dbReference>
<dbReference type="PROSITE" id="PS00518">
    <property type="entry name" value="ZF_RING_1"/>
    <property type="match status" value="1"/>
</dbReference>
<evidence type="ECO:0000256" key="7">
    <source>
        <dbReference type="SAM" id="Coils"/>
    </source>
</evidence>
<evidence type="ECO:0000259" key="8">
    <source>
        <dbReference type="PROSITE" id="PS50089"/>
    </source>
</evidence>
<keyword evidence="7" id="KW-0175">Coiled coil</keyword>
<dbReference type="SUPFAM" id="SSF49899">
    <property type="entry name" value="Concanavalin A-like lectins/glucanases"/>
    <property type="match status" value="1"/>
</dbReference>
<dbReference type="Pfam" id="PF00643">
    <property type="entry name" value="zf-B_box"/>
    <property type="match status" value="1"/>
</dbReference>
<dbReference type="Pfam" id="PF15227">
    <property type="entry name" value="zf-C3HC4_4"/>
    <property type="match status" value="1"/>
</dbReference>
<dbReference type="GO" id="GO:0005737">
    <property type="term" value="C:cytoplasm"/>
    <property type="evidence" value="ECO:0007669"/>
    <property type="project" value="UniProtKB-ARBA"/>
</dbReference>
<dbReference type="GeneID" id="120041012"/>
<keyword evidence="5" id="KW-0391">Immunity</keyword>
<evidence type="ECO:0000256" key="6">
    <source>
        <dbReference type="PROSITE-ProRule" id="PRU00024"/>
    </source>
</evidence>
<dbReference type="SUPFAM" id="SSF57845">
    <property type="entry name" value="B-box zinc-binding domain"/>
    <property type="match status" value="1"/>
</dbReference>
<dbReference type="InterPro" id="IPR006574">
    <property type="entry name" value="PRY"/>
</dbReference>
<evidence type="ECO:0000256" key="3">
    <source>
        <dbReference type="ARBA" id="ARBA00022771"/>
    </source>
</evidence>
<protein>
    <submittedName>
        <fullName evidence="12">Tripartite motif-containing protein 16-like</fullName>
    </submittedName>
</protein>
<dbReference type="InterPro" id="IPR043136">
    <property type="entry name" value="B30.2/SPRY_sf"/>
</dbReference>
<keyword evidence="3 6" id="KW-0863">Zinc-finger</keyword>
<accession>A0A8U0QEH6</accession>
<keyword evidence="4" id="KW-0862">Zinc</keyword>
<dbReference type="PROSITE" id="PS50119">
    <property type="entry name" value="ZF_BBOX"/>
    <property type="match status" value="1"/>
</dbReference>
<evidence type="ECO:0000259" key="9">
    <source>
        <dbReference type="PROSITE" id="PS50119"/>
    </source>
</evidence>
<evidence type="ECO:0000256" key="5">
    <source>
        <dbReference type="ARBA" id="ARBA00022859"/>
    </source>
</evidence>
<dbReference type="Gene3D" id="4.10.830.40">
    <property type="match status" value="1"/>
</dbReference>
<dbReference type="PROSITE" id="PS50188">
    <property type="entry name" value="B302_SPRY"/>
    <property type="match status" value="1"/>
</dbReference>
<proteinExistence type="predicted"/>
<name>A0A8U0QEH6_SALNM</name>
<gene>
    <name evidence="12" type="primary">LOC120041012</name>
</gene>
<dbReference type="Gene3D" id="3.30.40.10">
    <property type="entry name" value="Zinc/RING finger domain, C3HC4 (zinc finger)"/>
    <property type="match status" value="1"/>
</dbReference>
<dbReference type="SMART" id="SM00589">
    <property type="entry name" value="PRY"/>
    <property type="match status" value="1"/>
</dbReference>
<dbReference type="GO" id="GO:0008270">
    <property type="term" value="F:zinc ion binding"/>
    <property type="evidence" value="ECO:0007669"/>
    <property type="project" value="UniProtKB-KW"/>
</dbReference>
<dbReference type="InterPro" id="IPR001870">
    <property type="entry name" value="B30.2/SPRY"/>
</dbReference>
<dbReference type="GO" id="GO:0045087">
    <property type="term" value="P:innate immune response"/>
    <property type="evidence" value="ECO:0007669"/>
    <property type="project" value="UniProtKB-KW"/>
</dbReference>
<evidence type="ECO:0000256" key="2">
    <source>
        <dbReference type="ARBA" id="ARBA00022723"/>
    </source>
</evidence>
<dbReference type="InterPro" id="IPR013083">
    <property type="entry name" value="Znf_RING/FYVE/PHD"/>
</dbReference>
<dbReference type="InterPro" id="IPR013320">
    <property type="entry name" value="ConA-like_dom_sf"/>
</dbReference>
<sequence length="551" mass="62666">MAQQGVLLDQDQFCCSVCLDLLKEPVTIPCGHSYCRSCIEGCWDQDVLKGVYSCPQCRHTFTPRPTLMKNNMLAEVVEKLRKTGLQAAPPPALCYAGPGDVACDFCTGTRKQKALMSCLACLASYCETHLQPHYESPAFKKHKLVKATAQLQEKICSHHDKLLEVYCRTDQQCICYLCTMDEHKGHYTVSAAAERTGKQRQLGMSQQKVQQRFQEREKELKELQQDVESFKRSAQSAVEDSDLIFTELIRSIERRSSEVKELIRAQEKAQVSQAEGLLEQLKQEIAELRKRSTELEQLSHTEDHIHFLQSYQSLSSISVSSDLPSIVVRPLQYFGDVSKTVSELREKLEDFLKGEWTKISTTVNIVDVVLPPEPKTREQLLQYSCQLTLDPNTAYTFLSLSEGNRKVTYTRQVQPYPDHPDRFTYYCQVLCREGLSGRCYWEVEWTGYVFIAVSYKKINRTGTGGGFGFNNKSWSLQCYSGDYCFIHNNVETKVSGPQSSRVGVYLDHKAGTLSFYSVSDTMTLLHRVQTTFTQPLYPGFYVDGTAELVKL</sequence>
<evidence type="ECO:0000313" key="11">
    <source>
        <dbReference type="Proteomes" id="UP000808372"/>
    </source>
</evidence>
<feature type="domain" description="RING-type" evidence="8">
    <location>
        <begin position="15"/>
        <end position="58"/>
    </location>
</feature>
<dbReference type="InterPro" id="IPR058030">
    <property type="entry name" value="TRIM8/14/16/25/29/45/65_CC"/>
</dbReference>
<dbReference type="Proteomes" id="UP000808372">
    <property type="component" value="Unplaced"/>
</dbReference>
<evidence type="ECO:0000259" key="10">
    <source>
        <dbReference type="PROSITE" id="PS50188"/>
    </source>
</evidence>
<dbReference type="InterPro" id="IPR001841">
    <property type="entry name" value="Znf_RING"/>
</dbReference>
<dbReference type="Pfam" id="PF25600">
    <property type="entry name" value="TRIM_CC"/>
    <property type="match status" value="1"/>
</dbReference>
<keyword evidence="2" id="KW-0479">Metal-binding</keyword>
<dbReference type="Gene3D" id="3.30.160.60">
    <property type="entry name" value="Classic Zinc Finger"/>
    <property type="match status" value="1"/>
</dbReference>
<evidence type="ECO:0000256" key="1">
    <source>
        <dbReference type="ARBA" id="ARBA00022588"/>
    </source>
</evidence>
<dbReference type="InterPro" id="IPR003879">
    <property type="entry name" value="Butyrophylin_SPRY"/>
</dbReference>
<dbReference type="CDD" id="cd16040">
    <property type="entry name" value="SPRY_PRY_SNTX"/>
    <property type="match status" value="1"/>
</dbReference>
<feature type="domain" description="B30.2/SPRY" evidence="10">
    <location>
        <begin position="367"/>
        <end position="551"/>
    </location>
</feature>